<name>A0A177AT47_9BILA</name>
<feature type="compositionally biased region" description="Basic and acidic residues" evidence="1">
    <location>
        <begin position="58"/>
        <end position="85"/>
    </location>
</feature>
<evidence type="ECO:0000313" key="3">
    <source>
        <dbReference type="Proteomes" id="UP000078046"/>
    </source>
</evidence>
<gene>
    <name evidence="2" type="ORF">A3Q56_07591</name>
</gene>
<protein>
    <submittedName>
        <fullName evidence="2">Uncharacterized protein</fullName>
    </submittedName>
</protein>
<feature type="region of interest" description="Disordered" evidence="1">
    <location>
        <begin position="27"/>
        <end position="85"/>
    </location>
</feature>
<evidence type="ECO:0000313" key="2">
    <source>
        <dbReference type="EMBL" id="OAF64702.1"/>
    </source>
</evidence>
<proteinExistence type="predicted"/>
<keyword evidence="3" id="KW-1185">Reference proteome</keyword>
<comment type="caution">
    <text evidence="2">The sequence shown here is derived from an EMBL/GenBank/DDBJ whole genome shotgun (WGS) entry which is preliminary data.</text>
</comment>
<organism evidence="2 3">
    <name type="scientific">Intoshia linei</name>
    <dbReference type="NCBI Taxonomy" id="1819745"/>
    <lineage>
        <taxon>Eukaryota</taxon>
        <taxon>Metazoa</taxon>
        <taxon>Spiralia</taxon>
        <taxon>Lophotrochozoa</taxon>
        <taxon>Mesozoa</taxon>
        <taxon>Orthonectida</taxon>
        <taxon>Rhopaluridae</taxon>
        <taxon>Intoshia</taxon>
    </lineage>
</organism>
<evidence type="ECO:0000256" key="1">
    <source>
        <dbReference type="SAM" id="MobiDB-lite"/>
    </source>
</evidence>
<dbReference type="AlphaFoldDB" id="A0A177AT47"/>
<dbReference type="Proteomes" id="UP000078046">
    <property type="component" value="Unassembled WGS sequence"/>
</dbReference>
<sequence length="85" mass="9494">MELPSHSFHTRRLLDDNLFNILDSKKNETSSDDISSKGFDTNEVPPKSDVEQEVASSADKENTIVVQDDTKNNKADIKEGKSIQT</sequence>
<reference evidence="2 3" key="1">
    <citation type="submission" date="2016-04" db="EMBL/GenBank/DDBJ databases">
        <title>The genome of Intoshia linei affirms orthonectids as highly simplified spiralians.</title>
        <authorList>
            <person name="Mikhailov K.V."/>
            <person name="Slusarev G.S."/>
            <person name="Nikitin M.A."/>
            <person name="Logacheva M.D."/>
            <person name="Penin A."/>
            <person name="Aleoshin V."/>
            <person name="Panchin Y.V."/>
        </authorList>
    </citation>
    <scope>NUCLEOTIDE SEQUENCE [LARGE SCALE GENOMIC DNA]</scope>
    <source>
        <strain evidence="2">Intl2013</strain>
        <tissue evidence="2">Whole animal</tissue>
    </source>
</reference>
<accession>A0A177AT47</accession>
<dbReference type="EMBL" id="LWCA01001664">
    <property type="protein sequence ID" value="OAF64702.1"/>
    <property type="molecule type" value="Genomic_DNA"/>
</dbReference>